<evidence type="ECO:0000259" key="8">
    <source>
        <dbReference type="PROSITE" id="PS50850"/>
    </source>
</evidence>
<dbReference type="PROSITE" id="PS50850">
    <property type="entry name" value="MFS"/>
    <property type="match status" value="1"/>
</dbReference>
<dbReference type="PANTHER" id="PTHR42718:SF46">
    <property type="entry name" value="BLR6921 PROTEIN"/>
    <property type="match status" value="1"/>
</dbReference>
<keyword evidence="10" id="KW-1185">Reference proteome</keyword>
<feature type="transmembrane region" description="Helical" evidence="7">
    <location>
        <begin position="79"/>
        <end position="105"/>
    </location>
</feature>
<feature type="transmembrane region" description="Helical" evidence="7">
    <location>
        <begin position="48"/>
        <end position="67"/>
    </location>
</feature>
<feature type="transmembrane region" description="Helical" evidence="7">
    <location>
        <begin position="111"/>
        <end position="130"/>
    </location>
</feature>
<dbReference type="GO" id="GO:0022857">
    <property type="term" value="F:transmembrane transporter activity"/>
    <property type="evidence" value="ECO:0007669"/>
    <property type="project" value="InterPro"/>
</dbReference>
<feature type="transmembrane region" description="Helical" evidence="7">
    <location>
        <begin position="293"/>
        <end position="318"/>
    </location>
</feature>
<dbReference type="InterPro" id="IPR036259">
    <property type="entry name" value="MFS_trans_sf"/>
</dbReference>
<feature type="transmembrane region" description="Helical" evidence="7">
    <location>
        <begin position="268"/>
        <end position="287"/>
    </location>
</feature>
<organism evidence="9 10">
    <name type="scientific">Actinorhabdospora filicis</name>
    <dbReference type="NCBI Taxonomy" id="1785913"/>
    <lineage>
        <taxon>Bacteria</taxon>
        <taxon>Bacillati</taxon>
        <taxon>Actinomycetota</taxon>
        <taxon>Actinomycetes</taxon>
        <taxon>Micromonosporales</taxon>
        <taxon>Micromonosporaceae</taxon>
        <taxon>Actinorhabdospora</taxon>
    </lineage>
</organism>
<proteinExistence type="predicted"/>
<feature type="transmembrane region" description="Helical" evidence="7">
    <location>
        <begin position="207"/>
        <end position="228"/>
    </location>
</feature>
<feature type="transmembrane region" description="Helical" evidence="7">
    <location>
        <begin position="240"/>
        <end position="261"/>
    </location>
</feature>
<feature type="transmembrane region" description="Helical" evidence="7">
    <location>
        <begin position="357"/>
        <end position="379"/>
    </location>
</feature>
<evidence type="ECO:0000256" key="7">
    <source>
        <dbReference type="SAM" id="Phobius"/>
    </source>
</evidence>
<dbReference type="PANTHER" id="PTHR42718">
    <property type="entry name" value="MAJOR FACILITATOR SUPERFAMILY MULTIDRUG TRANSPORTER MFSC"/>
    <property type="match status" value="1"/>
</dbReference>
<sequence length="384" mass="38637">MLTETRTRTDWWPLTAICLAVFMLMLDATVTTVALPPIGDDLGADLGVLQWVVTSYVLTMALLQIPAGRLADRLGHRRAFLGGIALFAAASLACGLARSAAFLIAARAVQGFAGAVLFATTLALVAACYRGRARGTAFGIRGAVSGLAVVAGPVLGGVLVAGLSWRWAFWLNLPVAVVCAVLATRIPDVPPSRGGRVPLTLRLSTGLIGAFTVQAGAFALFAYVSVYFQDDLGWSPLKAGLAFLPAVVPIMLAGPVAGSLMDRAPVRLFVPTGLLVIAAGLVLSWGAGPRPAYSVLACGLIVAGLGAGAALPALAALGTKAPPESLGAAAGVYNTVQQLGGALGIGLYGLIVPGPGLPVAFAIAAGVTAAGAAATAVLARGSVR</sequence>
<accession>A0A9W6WB51</accession>
<feature type="domain" description="Major facilitator superfamily (MFS) profile" evidence="8">
    <location>
        <begin position="13"/>
        <end position="383"/>
    </location>
</feature>
<feature type="transmembrane region" description="Helical" evidence="7">
    <location>
        <begin position="167"/>
        <end position="186"/>
    </location>
</feature>
<evidence type="ECO:0000256" key="6">
    <source>
        <dbReference type="ARBA" id="ARBA00023136"/>
    </source>
</evidence>
<dbReference type="Pfam" id="PF07690">
    <property type="entry name" value="MFS_1"/>
    <property type="match status" value="1"/>
</dbReference>
<keyword evidence="3" id="KW-1003">Cell membrane</keyword>
<feature type="transmembrane region" description="Helical" evidence="7">
    <location>
        <begin position="330"/>
        <end position="351"/>
    </location>
</feature>
<protein>
    <submittedName>
        <fullName evidence="9">MFS transporter</fullName>
    </submittedName>
</protein>
<dbReference type="EMBL" id="BSTX01000004">
    <property type="protein sequence ID" value="GLZ80284.1"/>
    <property type="molecule type" value="Genomic_DNA"/>
</dbReference>
<keyword evidence="2" id="KW-0813">Transport</keyword>
<comment type="caution">
    <text evidence="9">The sequence shown here is derived from an EMBL/GenBank/DDBJ whole genome shotgun (WGS) entry which is preliminary data.</text>
</comment>
<keyword evidence="4 7" id="KW-0812">Transmembrane</keyword>
<dbReference type="InterPro" id="IPR011701">
    <property type="entry name" value="MFS"/>
</dbReference>
<evidence type="ECO:0000313" key="10">
    <source>
        <dbReference type="Proteomes" id="UP001165079"/>
    </source>
</evidence>
<feature type="transmembrane region" description="Helical" evidence="7">
    <location>
        <begin position="12"/>
        <end position="36"/>
    </location>
</feature>
<keyword evidence="5 7" id="KW-1133">Transmembrane helix</keyword>
<reference evidence="9" key="1">
    <citation type="submission" date="2023-03" db="EMBL/GenBank/DDBJ databases">
        <title>Actinorhabdospora filicis NBRC 111898.</title>
        <authorList>
            <person name="Ichikawa N."/>
            <person name="Sato H."/>
            <person name="Tonouchi N."/>
        </authorList>
    </citation>
    <scope>NUCLEOTIDE SEQUENCE</scope>
    <source>
        <strain evidence="9">NBRC 111898</strain>
    </source>
</reference>
<evidence type="ECO:0000256" key="5">
    <source>
        <dbReference type="ARBA" id="ARBA00022989"/>
    </source>
</evidence>
<dbReference type="CDD" id="cd17321">
    <property type="entry name" value="MFS_MMR_MDR_like"/>
    <property type="match status" value="1"/>
</dbReference>
<keyword evidence="6 7" id="KW-0472">Membrane</keyword>
<comment type="subcellular location">
    <subcellularLocation>
        <location evidence="1">Cell membrane</location>
        <topology evidence="1">Multi-pass membrane protein</topology>
    </subcellularLocation>
</comment>
<evidence type="ECO:0000256" key="4">
    <source>
        <dbReference type="ARBA" id="ARBA00022692"/>
    </source>
</evidence>
<evidence type="ECO:0000256" key="1">
    <source>
        <dbReference type="ARBA" id="ARBA00004651"/>
    </source>
</evidence>
<dbReference type="SUPFAM" id="SSF103473">
    <property type="entry name" value="MFS general substrate transporter"/>
    <property type="match status" value="1"/>
</dbReference>
<evidence type="ECO:0000256" key="3">
    <source>
        <dbReference type="ARBA" id="ARBA00022475"/>
    </source>
</evidence>
<evidence type="ECO:0000256" key="2">
    <source>
        <dbReference type="ARBA" id="ARBA00022448"/>
    </source>
</evidence>
<dbReference type="GO" id="GO:0005886">
    <property type="term" value="C:plasma membrane"/>
    <property type="evidence" value="ECO:0007669"/>
    <property type="project" value="UniProtKB-SubCell"/>
</dbReference>
<feature type="transmembrane region" description="Helical" evidence="7">
    <location>
        <begin position="142"/>
        <end position="161"/>
    </location>
</feature>
<name>A0A9W6WB51_9ACTN</name>
<dbReference type="InterPro" id="IPR020846">
    <property type="entry name" value="MFS_dom"/>
</dbReference>
<evidence type="ECO:0000313" key="9">
    <source>
        <dbReference type="EMBL" id="GLZ80284.1"/>
    </source>
</evidence>
<dbReference type="PRINTS" id="PR01036">
    <property type="entry name" value="TCRTETB"/>
</dbReference>
<gene>
    <name evidence="9" type="ORF">Afil01_50910</name>
</gene>
<dbReference type="AlphaFoldDB" id="A0A9W6WB51"/>
<dbReference type="Gene3D" id="1.20.1250.20">
    <property type="entry name" value="MFS general substrate transporter like domains"/>
    <property type="match status" value="1"/>
</dbReference>
<dbReference type="RefSeq" id="WP_285665437.1">
    <property type="nucleotide sequence ID" value="NZ_BSTX01000004.1"/>
</dbReference>
<dbReference type="Proteomes" id="UP001165079">
    <property type="component" value="Unassembled WGS sequence"/>
</dbReference>